<dbReference type="EC" id="1.7.1.17" evidence="6"/>
<evidence type="ECO:0000256" key="1">
    <source>
        <dbReference type="ARBA" id="ARBA00022630"/>
    </source>
</evidence>
<dbReference type="AlphaFoldDB" id="A0A3A4R5C2"/>
<sequence>MKTLFLYQRICKKGGRYMPKGDSTMKKLLHIIATPRGEESRTLKVSSAFIEAVRWNNGHWAFDELNLFTEKLPELGINHLNGKYTLMSGKNITPELQPYWDQVTCHIDRFLSANAYLISTPMWNFGIPYKLKQYIDIIVQPRYLFQYTSSGVEGLAKDRRMVVISSRGGDYSGEPMKSMDTIEPYLKTVFGFVGIRDISFVNVQPMDAMGPDIRNQRIHDAQEQARALAAHF</sequence>
<dbReference type="GO" id="GO:0010181">
    <property type="term" value="F:FMN binding"/>
    <property type="evidence" value="ECO:0007669"/>
    <property type="project" value="UniProtKB-UniRule"/>
</dbReference>
<name>A0A3A4R5C2_9BACT</name>
<dbReference type="InterPro" id="IPR050104">
    <property type="entry name" value="FMN-dep_NADH:Q_OxRdtase_AzoR1"/>
</dbReference>
<evidence type="ECO:0000256" key="5">
    <source>
        <dbReference type="ARBA" id="ARBA00048542"/>
    </source>
</evidence>
<keyword evidence="2 6" id="KW-0288">FMN</keyword>
<comment type="catalytic activity">
    <reaction evidence="6">
        <text>2 a quinone + NADH + H(+) = 2 a 1,4-benzosemiquinone + NAD(+)</text>
        <dbReference type="Rhea" id="RHEA:65952"/>
        <dbReference type="ChEBI" id="CHEBI:15378"/>
        <dbReference type="ChEBI" id="CHEBI:57540"/>
        <dbReference type="ChEBI" id="CHEBI:57945"/>
        <dbReference type="ChEBI" id="CHEBI:132124"/>
        <dbReference type="ChEBI" id="CHEBI:134225"/>
    </reaction>
</comment>
<organism evidence="8 9">
    <name type="scientific">Candidatus Auribacter fodinae</name>
    <dbReference type="NCBI Taxonomy" id="2093366"/>
    <lineage>
        <taxon>Bacteria</taxon>
        <taxon>Pseudomonadati</taxon>
        <taxon>Candidatus Auribacterota</taxon>
        <taxon>Candidatus Auribacteria</taxon>
        <taxon>Candidatus Auribacterales</taxon>
        <taxon>Candidatus Auribacteraceae</taxon>
        <taxon>Candidatus Auribacter</taxon>
    </lineage>
</organism>
<evidence type="ECO:0000256" key="6">
    <source>
        <dbReference type="HAMAP-Rule" id="MF_01216"/>
    </source>
</evidence>
<dbReference type="EMBL" id="QZJZ01000013">
    <property type="protein sequence ID" value="RJP61386.1"/>
    <property type="molecule type" value="Genomic_DNA"/>
</dbReference>
<comment type="similarity">
    <text evidence="6">Belongs to the azoreductase type 1 family.</text>
</comment>
<comment type="caution">
    <text evidence="8">The sequence shown here is derived from an EMBL/GenBank/DDBJ whole genome shotgun (WGS) entry which is preliminary data.</text>
</comment>
<comment type="function">
    <text evidence="6">Also exhibits azoreductase activity. Catalyzes the reductive cleavage of the azo bond in aromatic azo compounds to the corresponding amines.</text>
</comment>
<dbReference type="SUPFAM" id="SSF52218">
    <property type="entry name" value="Flavoproteins"/>
    <property type="match status" value="1"/>
</dbReference>
<keyword evidence="3 6" id="KW-0560">Oxidoreductase</keyword>
<dbReference type="Pfam" id="PF02525">
    <property type="entry name" value="Flavodoxin_2"/>
    <property type="match status" value="1"/>
</dbReference>
<comment type="function">
    <text evidence="6">Quinone reductase that provides resistance to thiol-specific stress caused by electrophilic quinones.</text>
</comment>
<evidence type="ECO:0000259" key="7">
    <source>
        <dbReference type="Pfam" id="PF02525"/>
    </source>
</evidence>
<dbReference type="EC" id="1.6.5.-" evidence="6"/>
<dbReference type="GO" id="GO:0016652">
    <property type="term" value="F:oxidoreductase activity, acting on NAD(P)H as acceptor"/>
    <property type="evidence" value="ECO:0007669"/>
    <property type="project" value="UniProtKB-UniRule"/>
</dbReference>
<gene>
    <name evidence="6" type="primary">azoR</name>
    <name evidence="8" type="ORF">C4541_01930</name>
</gene>
<reference evidence="8 9" key="1">
    <citation type="journal article" date="2017" name="ISME J.">
        <title>Energy and carbon metabolisms in a deep terrestrial subsurface fluid microbial community.</title>
        <authorList>
            <person name="Momper L."/>
            <person name="Jungbluth S.P."/>
            <person name="Lee M.D."/>
            <person name="Amend J.P."/>
        </authorList>
    </citation>
    <scope>NUCLEOTIDE SEQUENCE [LARGE SCALE GENOMIC DNA]</scope>
    <source>
        <strain evidence="8">SURF_26</strain>
    </source>
</reference>
<comment type="catalytic activity">
    <reaction evidence="5">
        <text>N,N-dimethyl-1,4-phenylenediamine + anthranilate + 2 NAD(+) = 2-(4-dimethylaminophenyl)diazenylbenzoate + 2 NADH + 2 H(+)</text>
        <dbReference type="Rhea" id="RHEA:55872"/>
        <dbReference type="ChEBI" id="CHEBI:15378"/>
        <dbReference type="ChEBI" id="CHEBI:15783"/>
        <dbReference type="ChEBI" id="CHEBI:16567"/>
        <dbReference type="ChEBI" id="CHEBI:57540"/>
        <dbReference type="ChEBI" id="CHEBI:57945"/>
        <dbReference type="ChEBI" id="CHEBI:71579"/>
        <dbReference type="EC" id="1.7.1.17"/>
    </reaction>
    <physiologicalReaction direction="right-to-left" evidence="5">
        <dbReference type="Rhea" id="RHEA:55874"/>
    </physiologicalReaction>
</comment>
<comment type="cofactor">
    <cofactor evidence="6">
        <name>FMN</name>
        <dbReference type="ChEBI" id="CHEBI:58210"/>
    </cofactor>
    <text evidence="6">Binds 1 FMN per subunit.</text>
</comment>
<evidence type="ECO:0000313" key="8">
    <source>
        <dbReference type="EMBL" id="RJP61386.1"/>
    </source>
</evidence>
<keyword evidence="1 6" id="KW-0285">Flavoprotein</keyword>
<dbReference type="PANTHER" id="PTHR43741:SF4">
    <property type="entry name" value="FMN-DEPENDENT NADH:QUINONE OXIDOREDUCTASE"/>
    <property type="match status" value="1"/>
</dbReference>
<proteinExistence type="inferred from homology"/>
<protein>
    <recommendedName>
        <fullName evidence="6">FMN dependent NADH:quinone oxidoreductase</fullName>
        <ecNumber evidence="6">1.6.5.-</ecNumber>
    </recommendedName>
    <alternativeName>
        <fullName evidence="6">Azo-dye reductase</fullName>
    </alternativeName>
    <alternativeName>
        <fullName evidence="6">FMN-dependent NADH-azo compound oxidoreductase</fullName>
    </alternativeName>
    <alternativeName>
        <fullName evidence="6">FMN-dependent NADH-azoreductase</fullName>
        <ecNumber evidence="6">1.7.1.17</ecNumber>
    </alternativeName>
</protein>
<dbReference type="InterPro" id="IPR029039">
    <property type="entry name" value="Flavoprotein-like_sf"/>
</dbReference>
<dbReference type="HAMAP" id="MF_01216">
    <property type="entry name" value="Azoreductase_type1"/>
    <property type="match status" value="1"/>
</dbReference>
<dbReference type="Gene3D" id="3.40.50.360">
    <property type="match status" value="1"/>
</dbReference>
<dbReference type="Proteomes" id="UP000266426">
    <property type="component" value="Unassembled WGS sequence"/>
</dbReference>
<comment type="caution">
    <text evidence="6">Lacks conserved residue(s) required for the propagation of feature annotation.</text>
</comment>
<evidence type="ECO:0000256" key="3">
    <source>
        <dbReference type="ARBA" id="ARBA00023002"/>
    </source>
</evidence>
<accession>A0A3A4R5C2</accession>
<dbReference type="InterPro" id="IPR023048">
    <property type="entry name" value="NADH:quinone_OxRdtase_FMN_depd"/>
</dbReference>
<dbReference type="GO" id="GO:0016655">
    <property type="term" value="F:oxidoreductase activity, acting on NAD(P)H, quinone or similar compound as acceptor"/>
    <property type="evidence" value="ECO:0007669"/>
    <property type="project" value="InterPro"/>
</dbReference>
<feature type="binding site" evidence="6">
    <location>
        <begin position="122"/>
        <end position="125"/>
    </location>
    <ligand>
        <name>FMN</name>
        <dbReference type="ChEBI" id="CHEBI:58210"/>
    </ligand>
</feature>
<evidence type="ECO:0000256" key="2">
    <source>
        <dbReference type="ARBA" id="ARBA00022643"/>
    </source>
</evidence>
<feature type="domain" description="Flavodoxin-like fold" evidence="7">
    <location>
        <begin position="26"/>
        <end position="227"/>
    </location>
</feature>
<dbReference type="InterPro" id="IPR003680">
    <property type="entry name" value="Flavodoxin_fold"/>
</dbReference>
<comment type="subunit">
    <text evidence="6">Homodimer.</text>
</comment>
<feature type="binding site" evidence="6">
    <location>
        <begin position="166"/>
        <end position="169"/>
    </location>
    <ligand>
        <name>FMN</name>
        <dbReference type="ChEBI" id="CHEBI:58210"/>
    </ligand>
</feature>
<keyword evidence="4 6" id="KW-0520">NAD</keyword>
<dbReference type="GO" id="GO:0009055">
    <property type="term" value="F:electron transfer activity"/>
    <property type="evidence" value="ECO:0007669"/>
    <property type="project" value="UniProtKB-UniRule"/>
</dbReference>
<evidence type="ECO:0000313" key="9">
    <source>
        <dbReference type="Proteomes" id="UP000266426"/>
    </source>
</evidence>
<dbReference type="PANTHER" id="PTHR43741">
    <property type="entry name" value="FMN-DEPENDENT NADH-AZOREDUCTASE 1"/>
    <property type="match status" value="1"/>
</dbReference>
<evidence type="ECO:0000256" key="4">
    <source>
        <dbReference type="ARBA" id="ARBA00023027"/>
    </source>
</evidence>